<dbReference type="PANTHER" id="PTHR30435">
    <property type="entry name" value="FLAGELLAR PROTEIN"/>
    <property type="match status" value="1"/>
</dbReference>
<keyword evidence="6" id="KW-0966">Cell projection</keyword>
<dbReference type="InterPro" id="IPR010930">
    <property type="entry name" value="Flg_bb/hook_C_dom"/>
</dbReference>
<keyword evidence="7" id="KW-1185">Reference proteome</keyword>
<feature type="domain" description="Flagellar basal-body/hook protein C-terminal" evidence="4">
    <location>
        <begin position="209"/>
        <end position="253"/>
    </location>
</feature>
<comment type="caution">
    <text evidence="6">The sequence shown here is derived from an EMBL/GenBank/DDBJ whole genome shotgun (WGS) entry which is preliminary data.</text>
</comment>
<dbReference type="NCBIfam" id="TIGR03506">
    <property type="entry name" value="FlgEFG_subfam"/>
    <property type="match status" value="1"/>
</dbReference>
<accession>A0ABT4CN43</accession>
<dbReference type="InterPro" id="IPR020013">
    <property type="entry name" value="Flagellar_FlgE/F/G"/>
</dbReference>
<dbReference type="InterPro" id="IPR001444">
    <property type="entry name" value="Flag_bb_rod_N"/>
</dbReference>
<evidence type="ECO:0000256" key="2">
    <source>
        <dbReference type="RuleBase" id="RU362116"/>
    </source>
</evidence>
<evidence type="ECO:0000256" key="1">
    <source>
        <dbReference type="ARBA" id="ARBA00009677"/>
    </source>
</evidence>
<dbReference type="Proteomes" id="UP001079657">
    <property type="component" value="Unassembled WGS sequence"/>
</dbReference>
<dbReference type="InterPro" id="IPR053967">
    <property type="entry name" value="LlgE_F_G-like_D1"/>
</dbReference>
<dbReference type="SUPFAM" id="SSF117143">
    <property type="entry name" value="Flagellar hook protein flgE"/>
    <property type="match status" value="1"/>
</dbReference>
<evidence type="ECO:0000259" key="3">
    <source>
        <dbReference type="Pfam" id="PF00460"/>
    </source>
</evidence>
<dbReference type="Pfam" id="PF00460">
    <property type="entry name" value="Flg_bb_rod"/>
    <property type="match status" value="1"/>
</dbReference>
<evidence type="ECO:0000313" key="7">
    <source>
        <dbReference type="Proteomes" id="UP001079657"/>
    </source>
</evidence>
<keyword evidence="6" id="KW-0282">Flagellum</keyword>
<feature type="domain" description="Flagellar basal body rod protein N-terminal" evidence="3">
    <location>
        <begin position="5"/>
        <end position="35"/>
    </location>
</feature>
<dbReference type="Pfam" id="PF22692">
    <property type="entry name" value="LlgE_F_G_D1"/>
    <property type="match status" value="1"/>
</dbReference>
<dbReference type="PANTHER" id="PTHR30435:SF19">
    <property type="entry name" value="FLAGELLAR BASAL-BODY ROD PROTEIN FLGG"/>
    <property type="match status" value="1"/>
</dbReference>
<proteinExistence type="inferred from homology"/>
<name>A0ABT4CN43_9CLOT</name>
<feature type="domain" description="Flagellar hook protein FlgE/F/G-like D1" evidence="5">
    <location>
        <begin position="96"/>
        <end position="168"/>
    </location>
</feature>
<dbReference type="InterPro" id="IPR019776">
    <property type="entry name" value="Flagellar_basal_body_rod_CS"/>
</dbReference>
<comment type="subcellular location">
    <subcellularLocation>
        <location evidence="2">Bacterial flagellum basal body</location>
    </subcellularLocation>
</comment>
<dbReference type="Pfam" id="PF06429">
    <property type="entry name" value="Flg_bbr_C"/>
    <property type="match status" value="1"/>
</dbReference>
<dbReference type="InterPro" id="IPR037925">
    <property type="entry name" value="FlgE/F/G-like"/>
</dbReference>
<keyword evidence="2" id="KW-0975">Bacterial flagellum</keyword>
<evidence type="ECO:0000259" key="4">
    <source>
        <dbReference type="Pfam" id="PF06429"/>
    </source>
</evidence>
<sequence>MIRGIYTAVSGLITQEAKQDSISNNLANVNTIGYKKDSIIAKKFDDVMIQNHDKVVNGKNVKNVIGSLSMGCKIDETYTNYNQGIIQSTNKDTDFAIEGKGFFAVSRDNGIDENTYYTRNGHFHVNNVGYLVNDTGDKVLAKNIQTDNLEPVYIGRGKIKCDESGNISINNNLTYKMYTADFEDNSLKKVEDNLYSGENPIETNNRKIQQNSIEKSNVDVMSEMADMMMTMRIFESNQKIVQTLDETLGKAVNEVGRA</sequence>
<organism evidence="6 7">
    <name type="scientific">Clostridium ganghwense</name>
    <dbReference type="NCBI Taxonomy" id="312089"/>
    <lineage>
        <taxon>Bacteria</taxon>
        <taxon>Bacillati</taxon>
        <taxon>Bacillota</taxon>
        <taxon>Clostridia</taxon>
        <taxon>Eubacteriales</taxon>
        <taxon>Clostridiaceae</taxon>
        <taxon>Clostridium</taxon>
    </lineage>
</organism>
<evidence type="ECO:0000259" key="5">
    <source>
        <dbReference type="Pfam" id="PF22692"/>
    </source>
</evidence>
<dbReference type="PROSITE" id="PS00588">
    <property type="entry name" value="FLAGELLA_BB_ROD"/>
    <property type="match status" value="1"/>
</dbReference>
<dbReference type="RefSeq" id="WP_268049112.1">
    <property type="nucleotide sequence ID" value="NZ_JAPQES010000002.1"/>
</dbReference>
<gene>
    <name evidence="6" type="ORF">OXH55_06945</name>
</gene>
<comment type="similarity">
    <text evidence="1 2">Belongs to the flagella basal body rod proteins family.</text>
</comment>
<evidence type="ECO:0000313" key="6">
    <source>
        <dbReference type="EMBL" id="MCY6370368.1"/>
    </source>
</evidence>
<reference evidence="6" key="1">
    <citation type="submission" date="2022-12" db="EMBL/GenBank/DDBJ databases">
        <authorList>
            <person name="Wang J."/>
        </authorList>
    </citation>
    <scope>NUCLEOTIDE SEQUENCE</scope>
    <source>
        <strain evidence="6">HY-42-06</strain>
    </source>
</reference>
<keyword evidence="6" id="KW-0969">Cilium</keyword>
<dbReference type="EMBL" id="JAPQES010000002">
    <property type="protein sequence ID" value="MCY6370368.1"/>
    <property type="molecule type" value="Genomic_DNA"/>
</dbReference>
<protein>
    <submittedName>
        <fullName evidence="6">Flagellar hook-basal body complex protein</fullName>
    </submittedName>
</protein>